<protein>
    <submittedName>
        <fullName evidence="1">Uncharacterized protein</fullName>
    </submittedName>
</protein>
<name>A0AAV2GXA5_LYMST</name>
<keyword evidence="2" id="KW-1185">Reference proteome</keyword>
<dbReference type="PANTHER" id="PTHR35263">
    <property type="entry name" value="TESTIS-EXPRESSED PROTEIN 49"/>
    <property type="match status" value="1"/>
</dbReference>
<dbReference type="PANTHER" id="PTHR35263:SF1">
    <property type="entry name" value="TESTIS-EXPRESSED PROTEIN 49"/>
    <property type="match status" value="1"/>
</dbReference>
<accession>A0AAV2GXA5</accession>
<reference evidence="1 2" key="1">
    <citation type="submission" date="2024-04" db="EMBL/GenBank/DDBJ databases">
        <authorList>
            <consortium name="Genoscope - CEA"/>
            <person name="William W."/>
        </authorList>
    </citation>
    <scope>NUCLEOTIDE SEQUENCE [LARGE SCALE GENOMIC DNA]</scope>
</reference>
<dbReference type="EMBL" id="CAXITT010000002">
    <property type="protein sequence ID" value="CAL1526074.1"/>
    <property type="molecule type" value="Genomic_DNA"/>
</dbReference>
<dbReference type="InterPro" id="IPR038775">
    <property type="entry name" value="SPMIP11"/>
</dbReference>
<organism evidence="1 2">
    <name type="scientific">Lymnaea stagnalis</name>
    <name type="common">Great pond snail</name>
    <name type="synonym">Helix stagnalis</name>
    <dbReference type="NCBI Taxonomy" id="6523"/>
    <lineage>
        <taxon>Eukaryota</taxon>
        <taxon>Metazoa</taxon>
        <taxon>Spiralia</taxon>
        <taxon>Lophotrochozoa</taxon>
        <taxon>Mollusca</taxon>
        <taxon>Gastropoda</taxon>
        <taxon>Heterobranchia</taxon>
        <taxon>Euthyneura</taxon>
        <taxon>Panpulmonata</taxon>
        <taxon>Hygrophila</taxon>
        <taxon>Lymnaeoidea</taxon>
        <taxon>Lymnaeidae</taxon>
        <taxon>Lymnaea</taxon>
    </lineage>
</organism>
<dbReference type="Pfam" id="PF22593">
    <property type="entry name" value="SPMIP11"/>
    <property type="match status" value="1"/>
</dbReference>
<dbReference type="AlphaFoldDB" id="A0AAV2GXA5"/>
<dbReference type="Proteomes" id="UP001497497">
    <property type="component" value="Unassembled WGS sequence"/>
</dbReference>
<gene>
    <name evidence="1" type="ORF">GSLYS_00000251001</name>
</gene>
<sequence length="144" mass="16846">MSFFGLTHLGYQNTLKEVSVASQQDPIRSKTQLGYLALPPLKDPNPPQRSIVPINDISQYGSGHQNSYVEYSRLRHKHTRNPTEPTQMYLRPATTAQNIGWWTREEPLRHNQPWTYVPRKATLRSEMSRFVDDMKLTNREFTLF</sequence>
<comment type="caution">
    <text evidence="1">The sequence shown here is derived from an EMBL/GenBank/DDBJ whole genome shotgun (WGS) entry which is preliminary data.</text>
</comment>
<proteinExistence type="predicted"/>
<evidence type="ECO:0000313" key="2">
    <source>
        <dbReference type="Proteomes" id="UP001497497"/>
    </source>
</evidence>
<evidence type="ECO:0000313" key="1">
    <source>
        <dbReference type="EMBL" id="CAL1526074.1"/>
    </source>
</evidence>